<dbReference type="InterPro" id="IPR000212">
    <property type="entry name" value="DNA_helicase_UvrD/REP"/>
</dbReference>
<evidence type="ECO:0000256" key="3">
    <source>
        <dbReference type="ARBA" id="ARBA00022801"/>
    </source>
</evidence>
<evidence type="ECO:0000259" key="13">
    <source>
        <dbReference type="PROSITE" id="PS51217"/>
    </source>
</evidence>
<keyword evidence="5 11" id="KW-0067">ATP-binding</keyword>
<dbReference type="GO" id="GO:0016787">
    <property type="term" value="F:hydrolase activity"/>
    <property type="evidence" value="ECO:0007669"/>
    <property type="project" value="UniProtKB-KW"/>
</dbReference>
<dbReference type="PROSITE" id="PS51198">
    <property type="entry name" value="UVRD_HELICASE_ATP_BIND"/>
    <property type="match status" value="1"/>
</dbReference>
<comment type="catalytic activity">
    <reaction evidence="10">
        <text>ATP + H2O = ADP + phosphate + H(+)</text>
        <dbReference type="Rhea" id="RHEA:13065"/>
        <dbReference type="ChEBI" id="CHEBI:15377"/>
        <dbReference type="ChEBI" id="CHEBI:15378"/>
        <dbReference type="ChEBI" id="CHEBI:30616"/>
        <dbReference type="ChEBI" id="CHEBI:43474"/>
        <dbReference type="ChEBI" id="CHEBI:456216"/>
        <dbReference type="EC" id="5.6.2.4"/>
    </reaction>
</comment>
<evidence type="ECO:0000313" key="15">
    <source>
        <dbReference type="Proteomes" id="UP001595952"/>
    </source>
</evidence>
<dbReference type="PANTHER" id="PTHR11070">
    <property type="entry name" value="UVRD / RECB / PCRA DNA HELICASE FAMILY MEMBER"/>
    <property type="match status" value="1"/>
</dbReference>
<reference evidence="15" key="1">
    <citation type="journal article" date="2019" name="Int. J. Syst. Evol. Microbiol.">
        <title>The Global Catalogue of Microorganisms (GCM) 10K type strain sequencing project: providing services to taxonomists for standard genome sequencing and annotation.</title>
        <authorList>
            <consortium name="The Broad Institute Genomics Platform"/>
            <consortium name="The Broad Institute Genome Sequencing Center for Infectious Disease"/>
            <person name="Wu L."/>
            <person name="Ma J."/>
        </authorList>
    </citation>
    <scope>NUCLEOTIDE SEQUENCE [LARGE SCALE GENOMIC DNA]</scope>
    <source>
        <strain evidence="15">CCUG 55995</strain>
    </source>
</reference>
<dbReference type="InterPro" id="IPR013986">
    <property type="entry name" value="DExx_box_DNA_helicase_dom_sf"/>
</dbReference>
<dbReference type="Proteomes" id="UP001595952">
    <property type="component" value="Unassembled WGS sequence"/>
</dbReference>
<evidence type="ECO:0000256" key="4">
    <source>
        <dbReference type="ARBA" id="ARBA00022806"/>
    </source>
</evidence>
<keyword evidence="3 11" id="KW-0378">Hydrolase</keyword>
<dbReference type="InterPro" id="IPR014017">
    <property type="entry name" value="DNA_helicase_UvrD-like_C"/>
</dbReference>
<comment type="caution">
    <text evidence="14">The sequence shown here is derived from an EMBL/GenBank/DDBJ whole genome shotgun (WGS) entry which is preliminary data.</text>
</comment>
<dbReference type="Pfam" id="PF13361">
    <property type="entry name" value="UvrD_C"/>
    <property type="match status" value="1"/>
</dbReference>
<feature type="domain" description="UvrD-like helicase ATP-binding" evidence="12">
    <location>
        <begin position="9"/>
        <end position="291"/>
    </location>
</feature>
<dbReference type="CDD" id="cd17932">
    <property type="entry name" value="DEXQc_UvrD"/>
    <property type="match status" value="1"/>
</dbReference>
<dbReference type="Gene3D" id="1.10.486.10">
    <property type="entry name" value="PCRA, domain 4"/>
    <property type="match status" value="1"/>
</dbReference>
<evidence type="ECO:0000256" key="11">
    <source>
        <dbReference type="PROSITE-ProRule" id="PRU00560"/>
    </source>
</evidence>
<dbReference type="PROSITE" id="PS51217">
    <property type="entry name" value="UVRD_HELICASE_CTER"/>
    <property type="match status" value="1"/>
</dbReference>
<dbReference type="GO" id="GO:0004386">
    <property type="term" value="F:helicase activity"/>
    <property type="evidence" value="ECO:0007669"/>
    <property type="project" value="UniProtKB-KW"/>
</dbReference>
<evidence type="ECO:0000256" key="1">
    <source>
        <dbReference type="ARBA" id="ARBA00009922"/>
    </source>
</evidence>
<evidence type="ECO:0000256" key="7">
    <source>
        <dbReference type="ARBA" id="ARBA00023235"/>
    </source>
</evidence>
<dbReference type="InterPro" id="IPR027417">
    <property type="entry name" value="P-loop_NTPase"/>
</dbReference>
<dbReference type="InterPro" id="IPR014016">
    <property type="entry name" value="UvrD-like_ATP-bd"/>
</dbReference>
<evidence type="ECO:0000256" key="5">
    <source>
        <dbReference type="ARBA" id="ARBA00022840"/>
    </source>
</evidence>
<keyword evidence="2 11" id="KW-0547">Nucleotide-binding</keyword>
<dbReference type="PANTHER" id="PTHR11070:SF2">
    <property type="entry name" value="ATP-DEPENDENT DNA HELICASE SRS2"/>
    <property type="match status" value="1"/>
</dbReference>
<gene>
    <name evidence="14" type="ORF">ACFO0D_00685</name>
</gene>
<dbReference type="RefSeq" id="WP_380059890.1">
    <property type="nucleotide sequence ID" value="NZ_JBHSEI010000001.1"/>
</dbReference>
<evidence type="ECO:0000256" key="9">
    <source>
        <dbReference type="ARBA" id="ARBA00034808"/>
    </source>
</evidence>
<accession>A0ABV9I5U5</accession>
<organism evidence="14 15">
    <name type="scientific">Deinococcus hohokamensis</name>
    <dbReference type="NCBI Taxonomy" id="309883"/>
    <lineage>
        <taxon>Bacteria</taxon>
        <taxon>Thermotogati</taxon>
        <taxon>Deinococcota</taxon>
        <taxon>Deinococci</taxon>
        <taxon>Deinococcales</taxon>
        <taxon>Deinococcaceae</taxon>
        <taxon>Deinococcus</taxon>
    </lineage>
</organism>
<dbReference type="CDD" id="cd18807">
    <property type="entry name" value="SF1_C_UvrD"/>
    <property type="match status" value="1"/>
</dbReference>
<comment type="similarity">
    <text evidence="1">Belongs to the helicase family. UvrD subfamily.</text>
</comment>
<evidence type="ECO:0000259" key="12">
    <source>
        <dbReference type="PROSITE" id="PS51198"/>
    </source>
</evidence>
<dbReference type="Gene3D" id="1.10.10.160">
    <property type="match status" value="1"/>
</dbReference>
<keyword evidence="6" id="KW-0238">DNA-binding</keyword>
<evidence type="ECO:0000256" key="10">
    <source>
        <dbReference type="ARBA" id="ARBA00048988"/>
    </source>
</evidence>
<sequence>MSSAPDLLSQLNETQAQAADHFTGPALVIAGAGSGKTRTLIYRIAHLIGHYGVDPGEILAVTFTNKAAAEMRERASHLVPGADKLWMSTFHSAGVRILRAYGEHIGLRRGFVIYDDDDQSDILKEVMGRLPGIGPDTSPRVLRGIIDRAKSNLITPSDLARSGEPFISGLPRDVAAEAYRQYEVRKRAQNAIDFGDLITETVRLFHEVPAVLNAVQNRARFIHVDEYQDTNKAQYELTRLLASRDRNLLVVGDPDQSIYRFRGADIQNILDFQKDYPDAKVYMLEHNYRSSARVLNLANRLIENNTERLDKTLKAVKEEGHPVVFHRALDHRGEGEFVAEWLTRLRGEGRKFADMAILYRTNAQSRVIEEALRRVQIPAKIVGGVGFYDRREIRDILAYARLAINPADDVALRRIIGRPKRGIGDTALEKLLAWAQANGTSVLAACAAAADQGILDRGAQKAVDFAELMHAMADAADNYEPGAFLRYVIEHSGYLDLLRQEGQEGQIRMENLDELVNAAEEWSQDNEGTIADFLDDAALLSSVDDMRTRKENKDVPEDAVTLMTLHNAKGLEFPVVFIVGAEEGLLPSKGALVEAGGIEEERRLFYVGITRAMERLFLSAAQNRMQYGKTNAAEDSRFLEEIEGGFETIDPYGQFIEYRSKTWKQYRPTVPVTPSAVKNTSPMTAGMAYRGGEKVRHPKFGEGQVLAVAGTGEKQEVTVHFASAGTKKLIVKFANLTPA</sequence>
<dbReference type="Pfam" id="PF21196">
    <property type="entry name" value="PcrA_UvrD_tudor"/>
    <property type="match status" value="1"/>
</dbReference>
<evidence type="ECO:0000256" key="2">
    <source>
        <dbReference type="ARBA" id="ARBA00022741"/>
    </source>
</evidence>
<evidence type="ECO:0000313" key="14">
    <source>
        <dbReference type="EMBL" id="MFC4636844.1"/>
    </source>
</evidence>
<evidence type="ECO:0000256" key="6">
    <source>
        <dbReference type="ARBA" id="ARBA00023125"/>
    </source>
</evidence>
<dbReference type="EMBL" id="JBHSEI010000001">
    <property type="protein sequence ID" value="MFC4636844.1"/>
    <property type="molecule type" value="Genomic_DNA"/>
</dbReference>
<dbReference type="SUPFAM" id="SSF52540">
    <property type="entry name" value="P-loop containing nucleoside triphosphate hydrolases"/>
    <property type="match status" value="1"/>
</dbReference>
<feature type="domain" description="UvrD-like helicase C-terminal" evidence="13">
    <location>
        <begin position="292"/>
        <end position="570"/>
    </location>
</feature>
<comment type="catalytic activity">
    <reaction evidence="8">
        <text>Couples ATP hydrolysis with the unwinding of duplex DNA by translocating in the 3'-5' direction.</text>
        <dbReference type="EC" id="5.6.2.4"/>
    </reaction>
</comment>
<protein>
    <recommendedName>
        <fullName evidence="9">DNA 3'-5' helicase</fullName>
        <ecNumber evidence="9">5.6.2.4</ecNumber>
    </recommendedName>
</protein>
<dbReference type="Gene3D" id="3.40.50.300">
    <property type="entry name" value="P-loop containing nucleotide triphosphate hydrolases"/>
    <property type="match status" value="2"/>
</dbReference>
<keyword evidence="15" id="KW-1185">Reference proteome</keyword>
<keyword evidence="7" id="KW-0413">Isomerase</keyword>
<name>A0ABV9I5U5_9DEIO</name>
<evidence type="ECO:0000256" key="8">
    <source>
        <dbReference type="ARBA" id="ARBA00034617"/>
    </source>
</evidence>
<dbReference type="Pfam" id="PF00580">
    <property type="entry name" value="UvrD-helicase"/>
    <property type="match status" value="1"/>
</dbReference>
<feature type="binding site" evidence="11">
    <location>
        <begin position="30"/>
        <end position="37"/>
    </location>
    <ligand>
        <name>ATP</name>
        <dbReference type="ChEBI" id="CHEBI:30616"/>
    </ligand>
</feature>
<proteinExistence type="inferred from homology"/>
<dbReference type="EC" id="5.6.2.4" evidence="9"/>
<keyword evidence="4 11" id="KW-0347">Helicase</keyword>